<dbReference type="Pfam" id="PF13302">
    <property type="entry name" value="Acetyltransf_3"/>
    <property type="match status" value="1"/>
</dbReference>
<dbReference type="PANTHER" id="PTHR43792:SF1">
    <property type="entry name" value="N-ACETYLTRANSFERASE DOMAIN-CONTAINING PROTEIN"/>
    <property type="match status" value="1"/>
</dbReference>
<feature type="domain" description="N-acetyltransferase" evidence="1">
    <location>
        <begin position="7"/>
        <end position="174"/>
    </location>
</feature>
<dbReference type="SUPFAM" id="SSF55729">
    <property type="entry name" value="Acyl-CoA N-acyltransferases (Nat)"/>
    <property type="match status" value="1"/>
</dbReference>
<keyword evidence="2" id="KW-0808">Transferase</keyword>
<dbReference type="InterPro" id="IPR016181">
    <property type="entry name" value="Acyl_CoA_acyltransferase"/>
</dbReference>
<dbReference type="PANTHER" id="PTHR43792">
    <property type="entry name" value="GNAT FAMILY, PUTATIVE (AFU_ORTHOLOGUE AFUA_3G00765)-RELATED-RELATED"/>
    <property type="match status" value="1"/>
</dbReference>
<dbReference type="EMBL" id="QENQ01000001">
    <property type="protein sequence ID" value="PVX29218.1"/>
    <property type="molecule type" value="Genomic_DNA"/>
</dbReference>
<protein>
    <submittedName>
        <fullName evidence="2">GNAT family N-acetyltransferase</fullName>
    </submittedName>
</protein>
<dbReference type="InterPro" id="IPR051531">
    <property type="entry name" value="N-acetyltransferase"/>
</dbReference>
<dbReference type="PROSITE" id="PS51186">
    <property type="entry name" value="GNAT"/>
    <property type="match status" value="1"/>
</dbReference>
<keyword evidence="3" id="KW-1185">Reference proteome</keyword>
<reference evidence="2 3" key="1">
    <citation type="submission" date="2018-05" db="EMBL/GenBank/DDBJ databases">
        <title>Description of Sphingomonas pokkalii sp nov, isolated from the rhizosphere of saline tolerant pokkali rice and its draft genome analysis.</title>
        <authorList>
            <person name="Menon R."/>
            <person name="Kumari S."/>
            <person name="Rameshkumar N."/>
        </authorList>
    </citation>
    <scope>NUCLEOTIDE SEQUENCE [LARGE SCALE GENOMIC DNA]</scope>
    <source>
        <strain evidence="2 3">L3B27</strain>
    </source>
</reference>
<organism evidence="2 3">
    <name type="scientific">Sphingomonas pokkalii</name>
    <dbReference type="NCBI Taxonomy" id="2175090"/>
    <lineage>
        <taxon>Bacteria</taxon>
        <taxon>Pseudomonadati</taxon>
        <taxon>Pseudomonadota</taxon>
        <taxon>Alphaproteobacteria</taxon>
        <taxon>Sphingomonadales</taxon>
        <taxon>Sphingomonadaceae</taxon>
        <taxon>Sphingomonas</taxon>
    </lineage>
</organism>
<name>A0A2U0SCV5_9SPHN</name>
<gene>
    <name evidence="2" type="ORF">DD559_07655</name>
</gene>
<sequence>MIETARLRLRVPEAGDFDALHALWSDPVVMRDLGPVKTPAHSEATLARHQRYRDSDGLGFWVVELRDEPVVIGFCGLKPGAPGTPIEGELEIGWMFASAHWGQGYAQEAARASLDWGWANRDAAHIVAITAATNQSSRKLMGRLGMTWFTDFDHPGFPFDSRWRESTAYRIVRP</sequence>
<proteinExistence type="predicted"/>
<dbReference type="Gene3D" id="3.40.630.30">
    <property type="match status" value="1"/>
</dbReference>
<evidence type="ECO:0000259" key="1">
    <source>
        <dbReference type="PROSITE" id="PS51186"/>
    </source>
</evidence>
<accession>A0A2U0SCV5</accession>
<evidence type="ECO:0000313" key="3">
    <source>
        <dbReference type="Proteomes" id="UP000245890"/>
    </source>
</evidence>
<dbReference type="AlphaFoldDB" id="A0A2U0SCV5"/>
<evidence type="ECO:0000313" key="2">
    <source>
        <dbReference type="EMBL" id="PVX29218.1"/>
    </source>
</evidence>
<dbReference type="RefSeq" id="WP_116468657.1">
    <property type="nucleotide sequence ID" value="NZ_QENQ01000001.1"/>
</dbReference>
<dbReference type="GO" id="GO:0016747">
    <property type="term" value="F:acyltransferase activity, transferring groups other than amino-acyl groups"/>
    <property type="evidence" value="ECO:0007669"/>
    <property type="project" value="InterPro"/>
</dbReference>
<comment type="caution">
    <text evidence="2">The sequence shown here is derived from an EMBL/GenBank/DDBJ whole genome shotgun (WGS) entry which is preliminary data.</text>
</comment>
<dbReference type="CDD" id="cd04301">
    <property type="entry name" value="NAT_SF"/>
    <property type="match status" value="1"/>
</dbReference>
<dbReference type="InterPro" id="IPR000182">
    <property type="entry name" value="GNAT_dom"/>
</dbReference>
<dbReference type="Proteomes" id="UP000245890">
    <property type="component" value="Unassembled WGS sequence"/>
</dbReference>
<dbReference type="OrthoDB" id="6293260at2"/>